<evidence type="ECO:0000313" key="14">
    <source>
        <dbReference type="Proteomes" id="UP000247389"/>
    </source>
</evidence>
<evidence type="ECO:0000313" key="10">
    <source>
        <dbReference type="EMBL" id="SDI43165.1"/>
    </source>
</evidence>
<gene>
    <name evidence="11" type="ORF">BY453_103143</name>
    <name evidence="12" type="ORF">C7954_10931</name>
    <name evidence="8" type="ORF">C8C78_10139</name>
    <name evidence="9" type="ORF">SAMN04488597_102173</name>
    <name evidence="10" type="ORF">SAMN04515654_10649</name>
</gene>
<evidence type="ECO:0000313" key="17">
    <source>
        <dbReference type="Proteomes" id="UP000324896"/>
    </source>
</evidence>
<dbReference type="Proteomes" id="UP000295472">
    <property type="component" value="Unassembled WGS sequence"/>
</dbReference>
<dbReference type="RefSeq" id="WP_073158624.1">
    <property type="nucleotide sequence ID" value="NZ_FMYT01000002.1"/>
</dbReference>
<dbReference type="Proteomes" id="UP000247389">
    <property type="component" value="Unassembled WGS sequence"/>
</dbReference>
<dbReference type="InterPro" id="IPR039910">
    <property type="entry name" value="D15-like"/>
</dbReference>
<dbReference type="EMBL" id="FMYT01000002">
    <property type="protein sequence ID" value="SDC13435.1"/>
    <property type="molecule type" value="Genomic_DNA"/>
</dbReference>
<dbReference type="Gene3D" id="2.40.160.50">
    <property type="entry name" value="membrane protein fhac: a member of the omp85/tpsb transporter family"/>
    <property type="match status" value="1"/>
</dbReference>
<dbReference type="GO" id="GO:0019867">
    <property type="term" value="C:outer membrane"/>
    <property type="evidence" value="ECO:0007669"/>
    <property type="project" value="InterPro"/>
</dbReference>
<evidence type="ECO:0000256" key="4">
    <source>
        <dbReference type="ARBA" id="ARBA00023136"/>
    </source>
</evidence>
<evidence type="ECO:0000256" key="5">
    <source>
        <dbReference type="ARBA" id="ARBA00023237"/>
    </source>
</evidence>
<dbReference type="Proteomes" id="UP000324896">
    <property type="component" value="Unassembled WGS sequence"/>
</dbReference>
<keyword evidence="3 6" id="KW-0732">Signal</keyword>
<sequence>MRKKLFLGAIIVLAALLFFTGITAAQNIPIDEVTKITVDGNQYVSDFEILTAVTTEVGDQTDQESLRADMQSIFELGYFSDVNIVFENYQGGLNVIFEVVENPVLEEIEISGNEPIYSRDKIIEILDLELGAVLNVKKMNKNLKSLQEKMQNDGYILARFKDVNISEEGVLTIDISPGYLADVKIKGNTKTDDKVILREIPITAGDVVNINKIQKGFQNLSRLGYFVNLNPTLERVGTEGNTVNLVINLEEGKTGNLKFGGGYSSSDGLIGFVDVSEKNLFGNGQNIGVKWQFGDTTTYSLNFYEPYLWDSDFSFGFSIYDRETDRTTFEDLDYIKKSKGGSISLGHPLPNDWRTSLRYRIEDTEETWDETNLNYNDVVEGNTFSDNKLRSITLSFNRDTSNNRFHPTSGSINNVSFENAGDFLGGNMDFTKIQWDTRRYFPGFSDHAWALRMKVGLSDPRTDSGGLENEEYDLGGSDTLRGYDRSDFDFEDRYNNDLLLFNVEYRIPFNDSFTGVLFTDAGNVWEERDSISLNDLYYGYGLGVRMNTPVGQLRLDYGWNEDSDGQLHFSIGNTF</sequence>
<proteinExistence type="predicted"/>
<dbReference type="EMBL" id="SOEF01000009">
    <property type="protein sequence ID" value="TDX45235.1"/>
    <property type="molecule type" value="Genomic_DNA"/>
</dbReference>
<organism evidence="9 17">
    <name type="scientific">Halanaerobium congolense</name>
    <dbReference type="NCBI Taxonomy" id="54121"/>
    <lineage>
        <taxon>Bacteria</taxon>
        <taxon>Bacillati</taxon>
        <taxon>Bacillota</taxon>
        <taxon>Clostridia</taxon>
        <taxon>Halanaerobiales</taxon>
        <taxon>Halanaerobiaceae</taxon>
        <taxon>Halanaerobium</taxon>
    </lineage>
</organism>
<dbReference type="InterPro" id="IPR034746">
    <property type="entry name" value="POTRA"/>
</dbReference>
<keyword evidence="5" id="KW-0998">Cell outer membrane</keyword>
<dbReference type="EMBL" id="QICM01000001">
    <property type="protein sequence ID" value="PXV70047.1"/>
    <property type="molecule type" value="Genomic_DNA"/>
</dbReference>
<dbReference type="Pfam" id="PF01103">
    <property type="entry name" value="Omp85"/>
    <property type="match status" value="1"/>
</dbReference>
<dbReference type="Pfam" id="PF07244">
    <property type="entry name" value="POTRA"/>
    <property type="match status" value="3"/>
</dbReference>
<name>A0A1G6J571_9FIRM</name>
<evidence type="ECO:0000313" key="16">
    <source>
        <dbReference type="Proteomes" id="UP000295758"/>
    </source>
</evidence>
<reference evidence="9 17" key="1">
    <citation type="submission" date="2016-10" db="EMBL/GenBank/DDBJ databases">
        <authorList>
            <person name="Varghese N."/>
            <person name="Submissions S."/>
        </authorList>
    </citation>
    <scope>NUCLEOTIDE SEQUENCE [LARGE SCALE GENOMIC DNA]</scope>
    <source>
        <strain evidence="9 17">WG10</strain>
    </source>
</reference>
<feature type="chain" id="PRO_5015064307" evidence="6">
    <location>
        <begin position="25"/>
        <end position="575"/>
    </location>
</feature>
<dbReference type="InterPro" id="IPR000184">
    <property type="entry name" value="Bac_surfAg_D15"/>
</dbReference>
<feature type="domain" description="POTRA" evidence="7">
    <location>
        <begin position="31"/>
        <end position="102"/>
    </location>
</feature>
<dbReference type="STRING" id="54121.SAMN04515653_10849"/>
<evidence type="ECO:0000256" key="3">
    <source>
        <dbReference type="ARBA" id="ARBA00022729"/>
    </source>
</evidence>
<evidence type="ECO:0000259" key="7">
    <source>
        <dbReference type="PROSITE" id="PS51779"/>
    </source>
</evidence>
<feature type="signal peptide" evidence="6">
    <location>
        <begin position="1"/>
        <end position="24"/>
    </location>
</feature>
<dbReference type="InterPro" id="IPR010827">
    <property type="entry name" value="BamA/TamA_POTRA"/>
</dbReference>
<comment type="subcellular location">
    <subcellularLocation>
        <location evidence="1">Membrane</location>
    </subcellularLocation>
</comment>
<evidence type="ECO:0000313" key="11">
    <source>
        <dbReference type="EMBL" id="TDS33983.1"/>
    </source>
</evidence>
<dbReference type="EMBL" id="SOAA01000003">
    <property type="protein sequence ID" value="TDS33983.1"/>
    <property type="molecule type" value="Genomic_DNA"/>
</dbReference>
<evidence type="ECO:0000313" key="9">
    <source>
        <dbReference type="EMBL" id="SDC13435.1"/>
    </source>
</evidence>
<evidence type="ECO:0000313" key="12">
    <source>
        <dbReference type="EMBL" id="TDX45235.1"/>
    </source>
</evidence>
<reference evidence="10 13" key="2">
    <citation type="submission" date="2016-10" db="EMBL/GenBank/DDBJ databases">
        <authorList>
            <person name="de Groot N.N."/>
        </authorList>
    </citation>
    <scope>NUCLEOTIDE SEQUENCE [LARGE SCALE GENOMIC DNA]</scope>
    <source>
        <strain evidence="10 13">WG7</strain>
    </source>
</reference>
<dbReference type="Gene3D" id="3.10.20.310">
    <property type="entry name" value="membrane protein fhac"/>
    <property type="match status" value="3"/>
</dbReference>
<evidence type="ECO:0000313" key="8">
    <source>
        <dbReference type="EMBL" id="PXV70047.1"/>
    </source>
</evidence>
<dbReference type="AlphaFoldDB" id="A0A1G6J571"/>
<reference evidence="11 16" key="4">
    <citation type="submission" date="2019-03" db="EMBL/GenBank/DDBJ databases">
        <title>Deep subsurface shale carbon reservoir microbial communities from Ohio and West Virginia, USA.</title>
        <authorList>
            <person name="Wrighton K."/>
        </authorList>
    </citation>
    <scope>NUCLEOTIDE SEQUENCE [LARGE SCALE GENOMIC DNA]</scope>
    <source>
        <strain evidence="11 16">UTICA-S4D12</strain>
    </source>
</reference>
<feature type="domain" description="POTRA" evidence="7">
    <location>
        <begin position="103"/>
        <end position="178"/>
    </location>
</feature>
<reference evidence="8 14" key="3">
    <citation type="submission" date="2018-04" db="EMBL/GenBank/DDBJ databases">
        <title>Subsurface microbial communities from deep shales in Ohio and West Virginia, USA.</title>
        <authorList>
            <person name="Wrighton K."/>
        </authorList>
    </citation>
    <scope>NUCLEOTIDE SEQUENCE [LARGE SCALE GENOMIC DNA]</scope>
    <source>
        <strain evidence="12 15">DSMZ 11287</strain>
        <strain evidence="8 14">MSL28</strain>
    </source>
</reference>
<dbReference type="GeneID" id="57012353"/>
<keyword evidence="4" id="KW-0472">Membrane</keyword>
<dbReference type="PROSITE" id="PS51779">
    <property type="entry name" value="POTRA"/>
    <property type="match status" value="2"/>
</dbReference>
<evidence type="ECO:0000313" key="15">
    <source>
        <dbReference type="Proteomes" id="UP000295472"/>
    </source>
</evidence>
<dbReference type="Proteomes" id="UP000295758">
    <property type="component" value="Unassembled WGS sequence"/>
</dbReference>
<dbReference type="Proteomes" id="UP000198945">
    <property type="component" value="Unassembled WGS sequence"/>
</dbReference>
<evidence type="ECO:0000313" key="13">
    <source>
        <dbReference type="Proteomes" id="UP000198945"/>
    </source>
</evidence>
<dbReference type="PANTHER" id="PTHR12815">
    <property type="entry name" value="SORTING AND ASSEMBLY MACHINERY SAMM50 PROTEIN FAMILY MEMBER"/>
    <property type="match status" value="1"/>
</dbReference>
<evidence type="ECO:0000256" key="1">
    <source>
        <dbReference type="ARBA" id="ARBA00004370"/>
    </source>
</evidence>
<accession>A0A1G6J571</accession>
<dbReference type="OrthoDB" id="9776356at2"/>
<evidence type="ECO:0000256" key="6">
    <source>
        <dbReference type="SAM" id="SignalP"/>
    </source>
</evidence>
<keyword evidence="2" id="KW-0812">Transmembrane</keyword>
<dbReference type="PANTHER" id="PTHR12815:SF47">
    <property type="entry name" value="TRANSLOCATION AND ASSEMBLY MODULE SUBUNIT TAMA"/>
    <property type="match status" value="1"/>
</dbReference>
<protein>
    <submittedName>
        <fullName evidence="9">Beta-barrel assembly machine subunit BamA</fullName>
    </submittedName>
</protein>
<dbReference type="EMBL" id="FNEH01000006">
    <property type="protein sequence ID" value="SDI43165.1"/>
    <property type="molecule type" value="Genomic_DNA"/>
</dbReference>
<evidence type="ECO:0000256" key="2">
    <source>
        <dbReference type="ARBA" id="ARBA00022692"/>
    </source>
</evidence>